<evidence type="ECO:0000256" key="9">
    <source>
        <dbReference type="ARBA" id="ARBA00022967"/>
    </source>
</evidence>
<dbReference type="EMBL" id="JAAFGW010000102">
    <property type="protein sequence ID" value="NDP48318.1"/>
    <property type="molecule type" value="Genomic_DNA"/>
</dbReference>
<evidence type="ECO:0000256" key="8">
    <source>
        <dbReference type="ARBA" id="ARBA00022840"/>
    </source>
</evidence>
<dbReference type="Proteomes" id="UP000483432">
    <property type="component" value="Unassembled WGS sequence"/>
</dbReference>
<comment type="subcellular location">
    <subcellularLocation>
        <location evidence="13">Cell inner membrane</location>
        <topology evidence="13">Peripheral membrane protein</topology>
        <orientation evidence="13">Cytoplasmic side</orientation>
    </subcellularLocation>
    <subcellularLocation>
        <location evidence="2">Cell membrane</location>
        <topology evidence="2">Peripheral membrane protein</topology>
    </subcellularLocation>
</comment>
<evidence type="ECO:0000256" key="7">
    <source>
        <dbReference type="ARBA" id="ARBA00022741"/>
    </source>
</evidence>
<keyword evidence="9" id="KW-1278">Translocase</keyword>
<dbReference type="GO" id="GO:0016887">
    <property type="term" value="F:ATP hydrolysis activity"/>
    <property type="evidence" value="ECO:0007669"/>
    <property type="project" value="InterPro"/>
</dbReference>
<dbReference type="Pfam" id="PF00005">
    <property type="entry name" value="ABC_tran"/>
    <property type="match status" value="1"/>
</dbReference>
<evidence type="ECO:0000256" key="10">
    <source>
        <dbReference type="ARBA" id="ARBA00022970"/>
    </source>
</evidence>
<keyword evidence="6 13" id="KW-0132">Cell division</keyword>
<keyword evidence="5 13" id="KW-1003">Cell membrane</keyword>
<dbReference type="GO" id="GO:0051301">
    <property type="term" value="P:cell division"/>
    <property type="evidence" value="ECO:0007669"/>
    <property type="project" value="UniProtKB-UniRule"/>
</dbReference>
<evidence type="ECO:0000256" key="5">
    <source>
        <dbReference type="ARBA" id="ARBA00022475"/>
    </source>
</evidence>
<dbReference type="InterPro" id="IPR003593">
    <property type="entry name" value="AAA+_ATPase"/>
</dbReference>
<keyword evidence="8 13" id="KW-0067">ATP-binding</keyword>
<dbReference type="InterPro" id="IPR017871">
    <property type="entry name" value="ABC_transporter-like_CS"/>
</dbReference>
<evidence type="ECO:0000256" key="6">
    <source>
        <dbReference type="ARBA" id="ARBA00022618"/>
    </source>
</evidence>
<dbReference type="NCBIfam" id="TIGR02673">
    <property type="entry name" value="FtsE"/>
    <property type="match status" value="1"/>
</dbReference>
<comment type="function">
    <text evidence="1">Part of the ABC transporter FtsEX involved in cellular division. Important for assembly or stability of the septal ring.</text>
</comment>
<evidence type="ECO:0000256" key="2">
    <source>
        <dbReference type="ARBA" id="ARBA00004202"/>
    </source>
</evidence>
<comment type="subunit">
    <text evidence="13">Homodimer. Forms a membrane-associated complex with FtsX.</text>
</comment>
<dbReference type="GO" id="GO:0022857">
    <property type="term" value="F:transmembrane transporter activity"/>
    <property type="evidence" value="ECO:0007669"/>
    <property type="project" value="TreeGrafter"/>
</dbReference>
<evidence type="ECO:0000256" key="4">
    <source>
        <dbReference type="ARBA" id="ARBA00020019"/>
    </source>
</evidence>
<dbReference type="InterPro" id="IPR027417">
    <property type="entry name" value="P-loop_NTPase"/>
</dbReference>
<feature type="domain" description="ABC transporter" evidence="14">
    <location>
        <begin position="2"/>
        <end position="220"/>
    </location>
</feature>
<evidence type="ECO:0000313" key="15">
    <source>
        <dbReference type="EMBL" id="NDP48318.1"/>
    </source>
</evidence>
<dbReference type="InterPro" id="IPR015854">
    <property type="entry name" value="ABC_transpr_LolD-like"/>
</dbReference>
<evidence type="ECO:0000313" key="16">
    <source>
        <dbReference type="Proteomes" id="UP000483432"/>
    </source>
</evidence>
<keyword evidence="10" id="KW-0029">Amino-acid transport</keyword>
<dbReference type="SMART" id="SM00382">
    <property type="entry name" value="AAA"/>
    <property type="match status" value="1"/>
</dbReference>
<dbReference type="InterPro" id="IPR005286">
    <property type="entry name" value="Cell_div_FtsE"/>
</dbReference>
<sequence length="220" mass="23806">MINFSQVTKRYPGGHEALSGVNLSIEQGELVFLTGHSGAGKSTLLKLIAAIERPTSGTLTVSGQNISRLSSRAVPYLRRNIGLVFQDHKLLFDRSAIENVVLPLDIAGLDRRESLKRARAVIDKVGLLNREKANPISLSGGEQQRLCIARALVGRPALLLADEPTGNLDAGYAADIMSMFRDFHRVGTTLLIATHDDRAISALGGRILKLNHGKVEEHSA</sequence>
<evidence type="ECO:0000256" key="11">
    <source>
        <dbReference type="ARBA" id="ARBA00023136"/>
    </source>
</evidence>
<dbReference type="PANTHER" id="PTHR24220:SF470">
    <property type="entry name" value="CELL DIVISION ATP-BINDING PROTEIN FTSE"/>
    <property type="match status" value="1"/>
</dbReference>
<dbReference type="PROSITE" id="PS50893">
    <property type="entry name" value="ABC_TRANSPORTER_2"/>
    <property type="match status" value="1"/>
</dbReference>
<dbReference type="GO" id="GO:0005886">
    <property type="term" value="C:plasma membrane"/>
    <property type="evidence" value="ECO:0007669"/>
    <property type="project" value="UniProtKB-SubCell"/>
</dbReference>
<keyword evidence="11 13" id="KW-0472">Membrane</keyword>
<evidence type="ECO:0000256" key="1">
    <source>
        <dbReference type="ARBA" id="ARBA00002579"/>
    </source>
</evidence>
<organism evidence="15 16">
    <name type="scientific">Sulfuriferula multivorans</name>
    <dbReference type="NCBI Taxonomy" id="1559896"/>
    <lineage>
        <taxon>Bacteria</taxon>
        <taxon>Pseudomonadati</taxon>
        <taxon>Pseudomonadota</taxon>
        <taxon>Betaproteobacteria</taxon>
        <taxon>Nitrosomonadales</taxon>
        <taxon>Sulfuricellaceae</taxon>
        <taxon>Sulfuriferula</taxon>
    </lineage>
</organism>
<name>A0A7C9JX98_9PROT</name>
<accession>A0A7C9JX98</accession>
<dbReference type="SUPFAM" id="SSF52540">
    <property type="entry name" value="P-loop containing nucleoside triphosphate hydrolases"/>
    <property type="match status" value="1"/>
</dbReference>
<comment type="caution">
    <text evidence="15">The sequence shown here is derived from an EMBL/GenBank/DDBJ whole genome shotgun (WGS) entry which is preliminary data.</text>
</comment>
<dbReference type="AlphaFoldDB" id="A0A7C9JX98"/>
<keyword evidence="12 13" id="KW-0131">Cell cycle</keyword>
<dbReference type="GO" id="GO:0005524">
    <property type="term" value="F:ATP binding"/>
    <property type="evidence" value="ECO:0007669"/>
    <property type="project" value="UniProtKB-UniRule"/>
</dbReference>
<gene>
    <name evidence="13 15" type="primary">ftsE</name>
    <name evidence="15" type="ORF">GZ085_07980</name>
</gene>
<dbReference type="GO" id="GO:0006865">
    <property type="term" value="P:amino acid transport"/>
    <property type="evidence" value="ECO:0007669"/>
    <property type="project" value="UniProtKB-KW"/>
</dbReference>
<reference evidence="15 16" key="1">
    <citation type="submission" date="2019-09" db="EMBL/GenBank/DDBJ databases">
        <title>H2 Metabolism Revealed by Metagenomic Analysis in Subglacial Sediment of East Antarctica.</title>
        <authorList>
            <person name="Yang Z."/>
            <person name="Zhang Y."/>
            <person name="Lv Y."/>
            <person name="Yan W."/>
            <person name="Xiao X."/>
            <person name="Sun B."/>
            <person name="Ma H."/>
        </authorList>
    </citation>
    <scope>NUCLEOTIDE SEQUENCE [LARGE SCALE GENOMIC DNA]</scope>
    <source>
        <strain evidence="15">Bin2_2</strain>
    </source>
</reference>
<evidence type="ECO:0000256" key="13">
    <source>
        <dbReference type="RuleBase" id="RU365094"/>
    </source>
</evidence>
<protein>
    <recommendedName>
        <fullName evidence="4 13">Cell division ATP-binding protein FtsE</fullName>
    </recommendedName>
</protein>
<evidence type="ECO:0000256" key="12">
    <source>
        <dbReference type="ARBA" id="ARBA00023306"/>
    </source>
</evidence>
<keyword evidence="7 13" id="KW-0547">Nucleotide-binding</keyword>
<evidence type="ECO:0000256" key="3">
    <source>
        <dbReference type="ARBA" id="ARBA00005417"/>
    </source>
</evidence>
<dbReference type="FunFam" id="3.40.50.300:FF:000056">
    <property type="entry name" value="Cell division ATP-binding protein FtsE"/>
    <property type="match status" value="1"/>
</dbReference>
<proteinExistence type="inferred from homology"/>
<dbReference type="InterPro" id="IPR003439">
    <property type="entry name" value="ABC_transporter-like_ATP-bd"/>
</dbReference>
<comment type="similarity">
    <text evidence="3 13">Belongs to the ABC transporter superfamily.</text>
</comment>
<dbReference type="PROSITE" id="PS00211">
    <property type="entry name" value="ABC_TRANSPORTER_1"/>
    <property type="match status" value="1"/>
</dbReference>
<dbReference type="PANTHER" id="PTHR24220">
    <property type="entry name" value="IMPORT ATP-BINDING PROTEIN"/>
    <property type="match status" value="1"/>
</dbReference>
<evidence type="ECO:0000259" key="14">
    <source>
        <dbReference type="PROSITE" id="PS50893"/>
    </source>
</evidence>
<dbReference type="Gene3D" id="3.40.50.300">
    <property type="entry name" value="P-loop containing nucleotide triphosphate hydrolases"/>
    <property type="match status" value="1"/>
</dbReference>
<keyword evidence="10" id="KW-0813">Transport</keyword>